<dbReference type="SMART" id="SM00955">
    <property type="entry name" value="RNB"/>
    <property type="match status" value="1"/>
</dbReference>
<name>A0ABR2J806_9PEZI</name>
<dbReference type="PANTHER" id="PTHR23355">
    <property type="entry name" value="RIBONUCLEASE"/>
    <property type="match status" value="1"/>
</dbReference>
<dbReference type="PANTHER" id="PTHR23355:SF65">
    <property type="entry name" value="EXORIBONUCLEASE CYT-4, PUTATIVE (AFU_ORTHOLOGUE AFUA_7G01550)-RELATED"/>
    <property type="match status" value="1"/>
</dbReference>
<dbReference type="InterPro" id="IPR057912">
    <property type="entry name" value="OB_CYT4_C"/>
</dbReference>
<keyword evidence="5" id="KW-1185">Reference proteome</keyword>
<feature type="region of interest" description="Disordered" evidence="2">
    <location>
        <begin position="50"/>
        <end position="76"/>
    </location>
</feature>
<dbReference type="InterPro" id="IPR056624">
    <property type="entry name" value="WH_CYT4"/>
</dbReference>
<proteinExistence type="inferred from homology"/>
<protein>
    <recommendedName>
        <fullName evidence="3">RNB domain-containing protein</fullName>
    </recommendedName>
</protein>
<dbReference type="PROSITE" id="PS01175">
    <property type="entry name" value="RIBONUCLEASE_II"/>
    <property type="match status" value="1"/>
</dbReference>
<comment type="caution">
    <text evidence="4">The sequence shown here is derived from an EMBL/GenBank/DDBJ whole genome shotgun (WGS) entry which is preliminary data.</text>
</comment>
<dbReference type="EMBL" id="JAPCWZ010000003">
    <property type="protein sequence ID" value="KAK8873913.1"/>
    <property type="molecule type" value="Genomic_DNA"/>
</dbReference>
<dbReference type="Pfam" id="PF00773">
    <property type="entry name" value="RNB"/>
    <property type="match status" value="1"/>
</dbReference>
<evidence type="ECO:0000256" key="1">
    <source>
        <dbReference type="RuleBase" id="RU003901"/>
    </source>
</evidence>
<dbReference type="InterPro" id="IPR050180">
    <property type="entry name" value="RNR_Ribonuclease"/>
</dbReference>
<dbReference type="Pfam" id="PF25522">
    <property type="entry name" value="OB_cyt-4"/>
    <property type="match status" value="1"/>
</dbReference>
<feature type="domain" description="RNB" evidence="3">
    <location>
        <begin position="516"/>
        <end position="867"/>
    </location>
</feature>
<dbReference type="Pfam" id="PF23216">
    <property type="entry name" value="WHD_CYT4"/>
    <property type="match status" value="1"/>
</dbReference>
<evidence type="ECO:0000313" key="4">
    <source>
        <dbReference type="EMBL" id="KAK8873913.1"/>
    </source>
</evidence>
<evidence type="ECO:0000313" key="5">
    <source>
        <dbReference type="Proteomes" id="UP001390339"/>
    </source>
</evidence>
<reference evidence="4 5" key="1">
    <citation type="journal article" date="2024" name="IMA Fungus">
        <title>Apiospora arundinis, a panoply of carbohydrate-active enzymes and secondary metabolites.</title>
        <authorList>
            <person name="Sorensen T."/>
            <person name="Petersen C."/>
            <person name="Muurmann A.T."/>
            <person name="Christiansen J.V."/>
            <person name="Brundto M.L."/>
            <person name="Overgaard C.K."/>
            <person name="Boysen A.T."/>
            <person name="Wollenberg R.D."/>
            <person name="Larsen T.O."/>
            <person name="Sorensen J.L."/>
            <person name="Nielsen K.L."/>
            <person name="Sondergaard T.E."/>
        </authorList>
    </citation>
    <scope>NUCLEOTIDE SEQUENCE [LARGE SCALE GENOMIC DNA]</scope>
    <source>
        <strain evidence="4 5">AAU 773</strain>
    </source>
</reference>
<gene>
    <name evidence="4" type="ORF">PGQ11_004427</name>
</gene>
<evidence type="ECO:0000256" key="2">
    <source>
        <dbReference type="SAM" id="MobiDB-lite"/>
    </source>
</evidence>
<dbReference type="Pfam" id="PF23214">
    <property type="entry name" value="SH3_CYT4"/>
    <property type="match status" value="1"/>
</dbReference>
<organism evidence="4 5">
    <name type="scientific">Apiospora arundinis</name>
    <dbReference type="NCBI Taxonomy" id="335852"/>
    <lineage>
        <taxon>Eukaryota</taxon>
        <taxon>Fungi</taxon>
        <taxon>Dikarya</taxon>
        <taxon>Ascomycota</taxon>
        <taxon>Pezizomycotina</taxon>
        <taxon>Sordariomycetes</taxon>
        <taxon>Xylariomycetidae</taxon>
        <taxon>Amphisphaeriales</taxon>
        <taxon>Apiosporaceae</taxon>
        <taxon>Apiospora</taxon>
    </lineage>
</organism>
<dbReference type="InterPro" id="IPR056625">
    <property type="entry name" value="SH3_CYT4"/>
</dbReference>
<sequence length="1038" mass="115599">MLQASGRSYVCWQCTSRRLVFSAASARLDSARKSYQTSWGQPWNPRGLATVQHPHKQDVGSSPQISAYRAKKSKDQIPIRQRLRAWEKSNPDETQSMLADHAPMGEMSNSFTRPQNVTMAQFDANSPLFQGDELSELRSDDAMLTAGDMVELSSDGSRRPMLAVCLGRIGGYEHYYTSSGKWFSGIGVNPLFVVPKFAEPSELKAIIAELPSENIPMEMLNALQDLGHGPSRAAGAPLLRRMLDFAQAAEAIYQEHAGTLDSSSGFIGDPVKHRYLDLHEIAGLLLPSTSQTDGKFSSVQLYAVHRAIIQDDMFFRPLKQTGHRRSYLFEVSPQSEVHIIQRVGVLVRDYMETTPEKRKDISKGESGTLLGFIKTARRAIDRSRSHRETSAYGLIGPSRYPSKPMRPLPEWTATDIEVLQFLELWASYQKFPAYSRLQCLGSAIIRAVERYEDQGFTTTAGWTLLQEVGWIPPWEIQSRYGIRFPGVEVRRGSGFIRPQLVASDMKVKSDVFEGRRKHWSHLTTYCIDAESTTEIDDGVSVEKTSDPDQFWIHVHVADPASSIRAGSRVAQYAELIPETVYLQGHYSRMLPDGVGVDAFSLGKDRPCLTISALVSTQGDLLSRKITPGKLGNVVFITPEAVNIALGETRKDPQWSTEELSVGLMPERTIPSRAMAQPSQLSEKQKNDLALLSKLGKAIQGKRLERGATPFYQPRAEPHVYLEPTSQAPSDKGFLSVTGDPAITVGFSQNQGTDLVENSMRLAGEVAAQWCNERGVPILYRSQPHATQNASLIHQYTRDVFYPLLEAGVRPQDNQWRHLRALLGGDELSTTPGPHFTMGVDMYTKATSPLRRYSDLIVHWQIEAAILEEMKRGESLVGNTDDSFLPFDRQKLDRMLPILRVREKQIRALNNGPGADQWVLQALVRAWKFGEAPLPETFKFKVAHVAGKRSIVGRLDWLHRPAMLRPDAMNGVAKMADVRLGDVFKVKLKDVNVPANQILVEAVELLERAEGEHMAAAAAALEGQQLASVDSPQPDTLTP</sequence>
<dbReference type="SUPFAM" id="SSF50249">
    <property type="entry name" value="Nucleic acid-binding proteins"/>
    <property type="match status" value="1"/>
</dbReference>
<dbReference type="InterPro" id="IPR012340">
    <property type="entry name" value="NA-bd_OB-fold"/>
</dbReference>
<accession>A0ABR2J806</accession>
<evidence type="ECO:0000259" key="3">
    <source>
        <dbReference type="SMART" id="SM00955"/>
    </source>
</evidence>
<dbReference type="InterPro" id="IPR022966">
    <property type="entry name" value="RNase_II/R_CS"/>
</dbReference>
<dbReference type="Proteomes" id="UP001390339">
    <property type="component" value="Unassembled WGS sequence"/>
</dbReference>
<dbReference type="InterPro" id="IPR001900">
    <property type="entry name" value="RNase_II/R"/>
</dbReference>
<comment type="similarity">
    <text evidence="1">Belongs to the RNR ribonuclease family.</text>
</comment>